<dbReference type="EMBL" id="JAMOIL010000052">
    <property type="protein sequence ID" value="MCM0622829.1"/>
    <property type="molecule type" value="Genomic_DNA"/>
</dbReference>
<keyword evidence="4" id="KW-1185">Reference proteome</keyword>
<keyword evidence="2" id="KW-0472">Membrane</keyword>
<feature type="transmembrane region" description="Helical" evidence="2">
    <location>
        <begin position="163"/>
        <end position="185"/>
    </location>
</feature>
<keyword evidence="2" id="KW-0812">Transmembrane</keyword>
<feature type="transmembrane region" description="Helical" evidence="2">
    <location>
        <begin position="221"/>
        <end position="242"/>
    </location>
</feature>
<sequence length="361" mass="36016">MAEKDAAPTAVVEQAPTKGRPGPRRLVVAVVGLTLALVVLLLCFALPASNTGAHGIPVGVVGPEPVATAVEAQLDGVEADGFEVTRFDDEDAARTAILDREVYGALEPGADGSVTVLVASAASTQVSALLQQVGTSMAAAQGGVADVVELRAFPADDPRGAGLAAGALPLALGGWIAAVVIMALTHSHRSRMLTAAGFSVVGAFGLTAALEYVVGTLDGDYLLTSLAVMLGLAGTAFAVIGLRSAFGGAGLGVAAVALVLLGNPLSGLTSAPEMLPSPWGALGQLLPPGATGTLLRDVAFFDGAGATHALVVLLCWFVGGLALALLAWARDARRAGGSAHDADPDHGVERRPEAAVEGHGA</sequence>
<organism evidence="3 4">
    <name type="scientific">Nocardioides bruguierae</name>
    <dbReference type="NCBI Taxonomy" id="2945102"/>
    <lineage>
        <taxon>Bacteria</taxon>
        <taxon>Bacillati</taxon>
        <taxon>Actinomycetota</taxon>
        <taxon>Actinomycetes</taxon>
        <taxon>Propionibacteriales</taxon>
        <taxon>Nocardioidaceae</taxon>
        <taxon>Nocardioides</taxon>
    </lineage>
</organism>
<feature type="region of interest" description="Disordered" evidence="1">
    <location>
        <begin position="337"/>
        <end position="361"/>
    </location>
</feature>
<reference evidence="3" key="1">
    <citation type="submission" date="2022-05" db="EMBL/GenBank/DDBJ databases">
        <authorList>
            <person name="Tuo L."/>
        </authorList>
    </citation>
    <scope>NUCLEOTIDE SEQUENCE</scope>
    <source>
        <strain evidence="3">BSK12Z-4</strain>
    </source>
</reference>
<dbReference type="Proteomes" id="UP001139485">
    <property type="component" value="Unassembled WGS sequence"/>
</dbReference>
<evidence type="ECO:0000256" key="2">
    <source>
        <dbReference type="SAM" id="Phobius"/>
    </source>
</evidence>
<evidence type="ECO:0000313" key="4">
    <source>
        <dbReference type="Proteomes" id="UP001139485"/>
    </source>
</evidence>
<keyword evidence="2" id="KW-1133">Transmembrane helix</keyword>
<gene>
    <name evidence="3" type="ORF">M8330_21300</name>
</gene>
<proteinExistence type="predicted"/>
<dbReference type="RefSeq" id="WP_250828986.1">
    <property type="nucleotide sequence ID" value="NZ_JAMOIL010000052.1"/>
</dbReference>
<feature type="transmembrane region" description="Helical" evidence="2">
    <location>
        <begin position="249"/>
        <end position="269"/>
    </location>
</feature>
<accession>A0A9X2DEA9</accession>
<evidence type="ECO:0000313" key="3">
    <source>
        <dbReference type="EMBL" id="MCM0622829.1"/>
    </source>
</evidence>
<feature type="transmembrane region" description="Helical" evidence="2">
    <location>
        <begin position="306"/>
        <end position="328"/>
    </location>
</feature>
<comment type="caution">
    <text evidence="3">The sequence shown here is derived from an EMBL/GenBank/DDBJ whole genome shotgun (WGS) entry which is preliminary data.</text>
</comment>
<feature type="transmembrane region" description="Helical" evidence="2">
    <location>
        <begin position="192"/>
        <end position="215"/>
    </location>
</feature>
<feature type="region of interest" description="Disordered" evidence="1">
    <location>
        <begin position="1"/>
        <end position="20"/>
    </location>
</feature>
<dbReference type="AlphaFoldDB" id="A0A9X2DEA9"/>
<feature type="transmembrane region" description="Helical" evidence="2">
    <location>
        <begin position="26"/>
        <end position="48"/>
    </location>
</feature>
<name>A0A9X2DEA9_9ACTN</name>
<protein>
    <submittedName>
        <fullName evidence="3">ABC transporter permease</fullName>
    </submittedName>
</protein>
<evidence type="ECO:0000256" key="1">
    <source>
        <dbReference type="SAM" id="MobiDB-lite"/>
    </source>
</evidence>